<dbReference type="SUPFAM" id="SSF46785">
    <property type="entry name" value="Winged helix' DNA-binding domain"/>
    <property type="match status" value="1"/>
</dbReference>
<evidence type="ECO:0000256" key="1">
    <source>
        <dbReference type="ARBA" id="ARBA00023015"/>
    </source>
</evidence>
<dbReference type="EMBL" id="JBHMQV010000009">
    <property type="protein sequence ID" value="MFC0844190.1"/>
    <property type="molecule type" value="Genomic_DNA"/>
</dbReference>
<keyword evidence="2" id="KW-0238">DNA-binding</keyword>
<evidence type="ECO:0000256" key="2">
    <source>
        <dbReference type="ARBA" id="ARBA00023125"/>
    </source>
</evidence>
<dbReference type="Proteomes" id="UP001589887">
    <property type="component" value="Unassembled WGS sequence"/>
</dbReference>
<dbReference type="InterPro" id="IPR036388">
    <property type="entry name" value="WH-like_DNA-bd_sf"/>
</dbReference>
<keyword evidence="1" id="KW-0805">Transcription regulation</keyword>
<evidence type="ECO:0000256" key="3">
    <source>
        <dbReference type="ARBA" id="ARBA00023163"/>
    </source>
</evidence>
<gene>
    <name evidence="5" type="ORF">ACFH04_10780</name>
</gene>
<dbReference type="PANTHER" id="PTHR33204">
    <property type="entry name" value="TRANSCRIPTIONAL REGULATOR, MARR FAMILY"/>
    <property type="match status" value="1"/>
</dbReference>
<dbReference type="RefSeq" id="WP_394318266.1">
    <property type="nucleotide sequence ID" value="NZ_JBHMQV010000009.1"/>
</dbReference>
<proteinExistence type="predicted"/>
<sequence>MTAAPAPRRPVRGSATGRPIMAALDLFGRRWTLRILWELRDQALGFRPLQQRCDGMSSSVLHQRLTELQETRLIERDLDGGYRLTALGRDASHELRGLHRWSERWAAELDRTPADDPEAEQSP</sequence>
<feature type="domain" description="HTH hxlR-type" evidence="4">
    <location>
        <begin position="18"/>
        <end position="110"/>
    </location>
</feature>
<dbReference type="PANTHER" id="PTHR33204:SF37">
    <property type="entry name" value="HTH-TYPE TRANSCRIPTIONAL REGULATOR YODB"/>
    <property type="match status" value="1"/>
</dbReference>
<comment type="caution">
    <text evidence="5">The sequence shown here is derived from an EMBL/GenBank/DDBJ whole genome shotgun (WGS) entry which is preliminary data.</text>
</comment>
<keyword evidence="3" id="KW-0804">Transcription</keyword>
<protein>
    <submittedName>
        <fullName evidence="5">Winged helix-turn-helix transcriptional regulator</fullName>
    </submittedName>
</protein>
<dbReference type="InterPro" id="IPR002577">
    <property type="entry name" value="HTH_HxlR"/>
</dbReference>
<keyword evidence="6" id="KW-1185">Reference proteome</keyword>
<name>A0ABV6TI80_9ACTN</name>
<dbReference type="Gene3D" id="1.10.10.10">
    <property type="entry name" value="Winged helix-like DNA-binding domain superfamily/Winged helix DNA-binding domain"/>
    <property type="match status" value="1"/>
</dbReference>
<dbReference type="InterPro" id="IPR036390">
    <property type="entry name" value="WH_DNA-bd_sf"/>
</dbReference>
<evidence type="ECO:0000259" key="4">
    <source>
        <dbReference type="PROSITE" id="PS51118"/>
    </source>
</evidence>
<accession>A0ABV6TI80</accession>
<dbReference type="Pfam" id="PF01638">
    <property type="entry name" value="HxlR"/>
    <property type="match status" value="1"/>
</dbReference>
<reference evidence="5 6" key="1">
    <citation type="submission" date="2024-09" db="EMBL/GenBank/DDBJ databases">
        <authorList>
            <person name="Sun Q."/>
            <person name="Mori K."/>
        </authorList>
    </citation>
    <scope>NUCLEOTIDE SEQUENCE [LARGE SCALE GENOMIC DNA]</scope>
    <source>
        <strain evidence="5 6">JCM 4557</strain>
    </source>
</reference>
<evidence type="ECO:0000313" key="6">
    <source>
        <dbReference type="Proteomes" id="UP001589887"/>
    </source>
</evidence>
<evidence type="ECO:0000313" key="5">
    <source>
        <dbReference type="EMBL" id="MFC0844190.1"/>
    </source>
</evidence>
<dbReference type="PROSITE" id="PS51118">
    <property type="entry name" value="HTH_HXLR"/>
    <property type="match status" value="1"/>
</dbReference>
<organism evidence="5 6">
    <name type="scientific">Streptomyces noboritoensis</name>
    <dbReference type="NCBI Taxonomy" id="67337"/>
    <lineage>
        <taxon>Bacteria</taxon>
        <taxon>Bacillati</taxon>
        <taxon>Actinomycetota</taxon>
        <taxon>Actinomycetes</taxon>
        <taxon>Kitasatosporales</taxon>
        <taxon>Streptomycetaceae</taxon>
        <taxon>Streptomyces</taxon>
    </lineage>
</organism>